<evidence type="ECO:0000313" key="3">
    <source>
        <dbReference type="Proteomes" id="UP000257039"/>
    </source>
</evidence>
<gene>
    <name evidence="2" type="ORF">B9G39_00100</name>
</gene>
<feature type="chain" id="PRO_5020475679" evidence="1">
    <location>
        <begin position="22"/>
        <end position="289"/>
    </location>
</feature>
<dbReference type="Gene3D" id="3.40.50.1820">
    <property type="entry name" value="alpha/beta hydrolase"/>
    <property type="match status" value="1"/>
</dbReference>
<dbReference type="EMBL" id="NDXW01000001">
    <property type="protein sequence ID" value="RDH41971.1"/>
    <property type="molecule type" value="Genomic_DNA"/>
</dbReference>
<accession>A0A4V1IMZ7</accession>
<comment type="caution">
    <text evidence="2">The sequence shown here is derived from an EMBL/GenBank/DDBJ whole genome shotgun (WGS) entry which is preliminary data.</text>
</comment>
<dbReference type="SUPFAM" id="SSF53474">
    <property type="entry name" value="alpha/beta-Hydrolases"/>
    <property type="match status" value="1"/>
</dbReference>
<proteinExistence type="predicted"/>
<dbReference type="InterPro" id="IPR029058">
    <property type="entry name" value="AB_hydrolase_fold"/>
</dbReference>
<keyword evidence="1" id="KW-0732">Signal</keyword>
<dbReference type="Proteomes" id="UP000257039">
    <property type="component" value="Unassembled WGS sequence"/>
</dbReference>
<evidence type="ECO:0000256" key="1">
    <source>
        <dbReference type="SAM" id="SignalP"/>
    </source>
</evidence>
<dbReference type="ESTHER" id="9gamm-a0a4v1imz7">
    <property type="family name" value="Extracel-MCL-phaZ"/>
</dbReference>
<reference evidence="2 3" key="1">
    <citation type="submission" date="2017-04" db="EMBL/GenBank/DDBJ databases">
        <title>Draft genome sequence of Zooshikella ganghwensis VG4 isolated from Red Sea sediments.</title>
        <authorList>
            <person name="Rehman Z."/>
            <person name="Alam I."/>
            <person name="Kamau A."/>
            <person name="Bajic V."/>
            <person name="Leiknes T."/>
        </authorList>
    </citation>
    <scope>NUCLEOTIDE SEQUENCE [LARGE SCALE GENOMIC DNA]</scope>
    <source>
        <strain evidence="2 3">VG4</strain>
    </source>
</reference>
<organism evidence="2 3">
    <name type="scientific">Zooshikella ganghwensis</name>
    <dbReference type="NCBI Taxonomy" id="202772"/>
    <lineage>
        <taxon>Bacteria</taxon>
        <taxon>Pseudomonadati</taxon>
        <taxon>Pseudomonadota</taxon>
        <taxon>Gammaproteobacteria</taxon>
        <taxon>Oceanospirillales</taxon>
        <taxon>Zooshikellaceae</taxon>
        <taxon>Zooshikella</taxon>
    </lineage>
</organism>
<keyword evidence="3" id="KW-1185">Reference proteome</keyword>
<evidence type="ECO:0000313" key="2">
    <source>
        <dbReference type="EMBL" id="RDH41971.1"/>
    </source>
</evidence>
<feature type="signal peptide" evidence="1">
    <location>
        <begin position="1"/>
        <end position="21"/>
    </location>
</feature>
<sequence>MKNTYTTYLFLMAFTFASVQCYGGSALETSLTNSNLKSHCQIEQGNFTDYSISCSYQSVYIEANAGIKREVKYQLPIGDPPTRGWPVVVIYQGSFFPVEFQRNKADPFGGFYEAMLIKHLLDSGYAVLAPRAAINLAWQTNALSSATPYHLTTDYQFLSRVLMGIQQGLFGPLNSQQKYATGISSGGYNTSRMAVSFSGEFRALAIQSASYATCLGPACLVPQSLPSTHPPTLFIHGALDMIVPVWTMKQYYNRLIDHSIHTEKWVNPFKGHAWFKESPEKIVDWFNRF</sequence>
<dbReference type="AlphaFoldDB" id="A0A4V1IMZ7"/>
<protein>
    <submittedName>
        <fullName evidence="2">Plasmid partitioning protein</fullName>
    </submittedName>
</protein>
<name>A0A4V1IMZ7_9GAMM</name>